<gene>
    <name evidence="6" type="primary">ddc</name>
    <name evidence="6" type="ORF">BN59_02751</name>
</gene>
<dbReference type="STRING" id="1034943.BN59_02751"/>
<comment type="similarity">
    <text evidence="5">Belongs to the group II decarboxylase family.</text>
</comment>
<evidence type="ECO:0000313" key="7">
    <source>
        <dbReference type="Proteomes" id="UP000044071"/>
    </source>
</evidence>
<feature type="modified residue" description="N6-(pyridoxal phosphate)lysine" evidence="4">
    <location>
        <position position="258"/>
    </location>
</feature>
<dbReference type="InterPro" id="IPR002129">
    <property type="entry name" value="PyrdxlP-dep_de-COase"/>
</dbReference>
<dbReference type="AlphaFoldDB" id="A0A078L001"/>
<evidence type="ECO:0000256" key="2">
    <source>
        <dbReference type="ARBA" id="ARBA00022898"/>
    </source>
</evidence>
<dbReference type="EMBL" id="CCSB01000003">
    <property type="protein sequence ID" value="CDZ78441.1"/>
    <property type="molecule type" value="Genomic_DNA"/>
</dbReference>
<dbReference type="SUPFAM" id="SSF53383">
    <property type="entry name" value="PLP-dependent transferases"/>
    <property type="match status" value="1"/>
</dbReference>
<dbReference type="eggNOG" id="COG0076">
    <property type="taxonomic scope" value="Bacteria"/>
</dbReference>
<dbReference type="Gene3D" id="3.40.640.10">
    <property type="entry name" value="Type I PLP-dependent aspartate aminotransferase-like (Major domain)"/>
    <property type="match status" value="1"/>
</dbReference>
<keyword evidence="3 5" id="KW-0456">Lyase</keyword>
<evidence type="ECO:0000256" key="3">
    <source>
        <dbReference type="ARBA" id="ARBA00023239"/>
    </source>
</evidence>
<dbReference type="RefSeq" id="WP_044011586.1">
    <property type="nucleotide sequence ID" value="NZ_CCVW01000003.1"/>
</dbReference>
<dbReference type="PANTHER" id="PTHR42735:SF4">
    <property type="entry name" value="PYRIDOXAL PHOSPHATE-DEPENDENT DECARBOXYLASE FAMILY PROTEIN"/>
    <property type="match status" value="1"/>
</dbReference>
<dbReference type="InterPro" id="IPR015424">
    <property type="entry name" value="PyrdxlP-dep_Trfase"/>
</dbReference>
<dbReference type="PANTHER" id="PTHR42735">
    <property type="match status" value="1"/>
</dbReference>
<evidence type="ECO:0000256" key="5">
    <source>
        <dbReference type="RuleBase" id="RU000382"/>
    </source>
</evidence>
<sequence>MLEKKSLLLLSEILNSLDSGFDHLPSAEQQINLAAMRDVLLKVANKLHDNFPYPHPLYAGQMLKPPHPIARLAYTIALWINPNNHALDGGRASSHMEREAVSQLAQMFGWGTHLGHLCSGGTVANLEALWIARQLNPGKKILASSQAHYTHNRLCSVLQIPYESVAVNSKGQMDLVDLENKLKMGNVGTVVVTLGTTSIGAIDPLAEILRLRSSYAFRIHADCAYGGYFTLCNNLSESARKNFDHLLEVDSIVVDPHKHGLQPYGCGSVLFKDASVGQFYKHESPYTYFSSSELHLGEISLECSRPGAAAVALWATHQLLPLVRGGEFALGLEKSRQAAILLYNRLANDAEFLVAMPPELDVLVWAPRAATSKEISALSQKIFEQSAKLDLHLALTKIPKVVLEPYWKQVEWKDNHVTLLRSALMKAEHLDWIDEIWKRLKKAIHNS</sequence>
<dbReference type="InterPro" id="IPR021115">
    <property type="entry name" value="Pyridoxal-P_BS"/>
</dbReference>
<reference evidence="6 7" key="1">
    <citation type="submission" date="2014-06" db="EMBL/GenBank/DDBJ databases">
        <authorList>
            <person name="Urmite Genomes Urmite Genomes"/>
        </authorList>
    </citation>
    <scope>NUCLEOTIDE SEQUENCE [LARGE SCALE GENOMIC DNA]</scope>
</reference>
<dbReference type="GO" id="GO:0016831">
    <property type="term" value="F:carboxy-lyase activity"/>
    <property type="evidence" value="ECO:0007669"/>
    <property type="project" value="InterPro"/>
</dbReference>
<organism evidence="6 7">
    <name type="scientific">Legionella massiliensis</name>
    <dbReference type="NCBI Taxonomy" id="1034943"/>
    <lineage>
        <taxon>Bacteria</taxon>
        <taxon>Pseudomonadati</taxon>
        <taxon>Pseudomonadota</taxon>
        <taxon>Gammaproteobacteria</taxon>
        <taxon>Legionellales</taxon>
        <taxon>Legionellaceae</taxon>
        <taxon>Legionella</taxon>
    </lineage>
</organism>
<dbReference type="PROSITE" id="PS00392">
    <property type="entry name" value="DDC_GAD_HDC_YDC"/>
    <property type="match status" value="1"/>
</dbReference>
<evidence type="ECO:0000256" key="1">
    <source>
        <dbReference type="ARBA" id="ARBA00001933"/>
    </source>
</evidence>
<keyword evidence="2 4" id="KW-0663">Pyridoxal phosphate</keyword>
<dbReference type="OrthoDB" id="9803665at2"/>
<dbReference type="Proteomes" id="UP000044071">
    <property type="component" value="Unassembled WGS sequence"/>
</dbReference>
<accession>A0A078L001</accession>
<dbReference type="Pfam" id="PF00282">
    <property type="entry name" value="Pyridoxal_deC"/>
    <property type="match status" value="1"/>
</dbReference>
<dbReference type="GO" id="GO:0030170">
    <property type="term" value="F:pyridoxal phosphate binding"/>
    <property type="evidence" value="ECO:0007669"/>
    <property type="project" value="InterPro"/>
</dbReference>
<comment type="cofactor">
    <cofactor evidence="1 4 5">
        <name>pyridoxal 5'-phosphate</name>
        <dbReference type="ChEBI" id="CHEBI:597326"/>
    </cofactor>
</comment>
<dbReference type="GO" id="GO:0019752">
    <property type="term" value="P:carboxylic acid metabolic process"/>
    <property type="evidence" value="ECO:0007669"/>
    <property type="project" value="InterPro"/>
</dbReference>
<dbReference type="InterPro" id="IPR015421">
    <property type="entry name" value="PyrdxlP-dep_Trfase_major"/>
</dbReference>
<evidence type="ECO:0000256" key="4">
    <source>
        <dbReference type="PIRSR" id="PIRSR602129-50"/>
    </source>
</evidence>
<name>A0A078L001_9GAMM</name>
<dbReference type="InterPro" id="IPR050477">
    <property type="entry name" value="GrpII_AminoAcid_Decarb"/>
</dbReference>
<keyword evidence="7" id="KW-1185">Reference proteome</keyword>
<proteinExistence type="inferred from homology"/>
<evidence type="ECO:0000313" key="6">
    <source>
        <dbReference type="EMBL" id="CDZ78441.1"/>
    </source>
</evidence>
<protein>
    <submittedName>
        <fullName evidence="6">L-2,4-diaminobutyrate decarboxylase</fullName>
    </submittedName>
</protein>